<name>A0ABQ8T7Y2_PERAM</name>
<evidence type="ECO:0000313" key="2">
    <source>
        <dbReference type="EMBL" id="KAJ4442358.1"/>
    </source>
</evidence>
<sequence>MALRKPHTVVHREGREIIANIIEKCDEEKTRKHLLLSLPKSTERGAMYAGVSYSTIKNIRKENKERKETNADNHLKSPGKKRRVSSRNIVSVDDFDKCVIRNVIQDFYVTEKRVPTIPKLLPIVKSKINFPWGKASLRQVIKSMGFKWKRCQSKRKILIERPDIVEWREKYLVKMKVYREERCPVFYIDETWVDSNLTFRKCWQSSDVMGIQTNYNSNNRLIVVYVGSKHRFLPNAQLIYKAGCTTGDYHGQMNSQNFEKWTMQQLIPNLPPQSVIVLDNAPYHSIQIDKPPTPYSVKQDMLS</sequence>
<dbReference type="PANTHER" id="PTHR33939:SF1">
    <property type="entry name" value="DUF4371 DOMAIN-CONTAINING PROTEIN"/>
    <property type="match status" value="1"/>
</dbReference>
<feature type="compositionally biased region" description="Basic and acidic residues" evidence="1">
    <location>
        <begin position="61"/>
        <end position="75"/>
    </location>
</feature>
<organism evidence="2 3">
    <name type="scientific">Periplaneta americana</name>
    <name type="common">American cockroach</name>
    <name type="synonym">Blatta americana</name>
    <dbReference type="NCBI Taxonomy" id="6978"/>
    <lineage>
        <taxon>Eukaryota</taxon>
        <taxon>Metazoa</taxon>
        <taxon>Ecdysozoa</taxon>
        <taxon>Arthropoda</taxon>
        <taxon>Hexapoda</taxon>
        <taxon>Insecta</taxon>
        <taxon>Pterygota</taxon>
        <taxon>Neoptera</taxon>
        <taxon>Polyneoptera</taxon>
        <taxon>Dictyoptera</taxon>
        <taxon>Blattodea</taxon>
        <taxon>Blattoidea</taxon>
        <taxon>Blattidae</taxon>
        <taxon>Blattinae</taxon>
        <taxon>Periplaneta</taxon>
    </lineage>
</organism>
<evidence type="ECO:0008006" key="4">
    <source>
        <dbReference type="Google" id="ProtNLM"/>
    </source>
</evidence>
<comment type="caution">
    <text evidence="2">The sequence shown here is derived from an EMBL/GenBank/DDBJ whole genome shotgun (WGS) entry which is preliminary data.</text>
</comment>
<protein>
    <recommendedName>
        <fullName evidence="4">Transposase</fullName>
    </recommendedName>
</protein>
<evidence type="ECO:0000256" key="1">
    <source>
        <dbReference type="SAM" id="MobiDB-lite"/>
    </source>
</evidence>
<feature type="region of interest" description="Disordered" evidence="1">
    <location>
        <begin position="61"/>
        <end position="84"/>
    </location>
</feature>
<accession>A0ABQ8T7Y2</accession>
<dbReference type="PANTHER" id="PTHR33939">
    <property type="entry name" value="PROTEIN CBG22215"/>
    <property type="match status" value="1"/>
</dbReference>
<gene>
    <name evidence="2" type="ORF">ANN_03944</name>
</gene>
<proteinExistence type="predicted"/>
<dbReference type="InterPro" id="IPR036397">
    <property type="entry name" value="RNaseH_sf"/>
</dbReference>
<reference evidence="2 3" key="1">
    <citation type="journal article" date="2022" name="Allergy">
        <title>Genome assembly and annotation of Periplaneta americana reveal a comprehensive cockroach allergen profile.</title>
        <authorList>
            <person name="Wang L."/>
            <person name="Xiong Q."/>
            <person name="Saelim N."/>
            <person name="Wang L."/>
            <person name="Nong W."/>
            <person name="Wan A.T."/>
            <person name="Shi M."/>
            <person name="Liu X."/>
            <person name="Cao Q."/>
            <person name="Hui J.H.L."/>
            <person name="Sookrung N."/>
            <person name="Leung T.F."/>
            <person name="Tungtrongchitr A."/>
            <person name="Tsui S.K.W."/>
        </authorList>
    </citation>
    <scope>NUCLEOTIDE SEQUENCE [LARGE SCALE GENOMIC DNA]</scope>
    <source>
        <strain evidence="2">PWHHKU_190912</strain>
    </source>
</reference>
<evidence type="ECO:0000313" key="3">
    <source>
        <dbReference type="Proteomes" id="UP001148838"/>
    </source>
</evidence>
<dbReference type="EMBL" id="JAJSOF020000013">
    <property type="protein sequence ID" value="KAJ4442358.1"/>
    <property type="molecule type" value="Genomic_DNA"/>
</dbReference>
<dbReference type="Gene3D" id="3.30.420.10">
    <property type="entry name" value="Ribonuclease H-like superfamily/Ribonuclease H"/>
    <property type="match status" value="1"/>
</dbReference>
<keyword evidence="3" id="KW-1185">Reference proteome</keyword>
<dbReference type="Proteomes" id="UP001148838">
    <property type="component" value="Unassembled WGS sequence"/>
</dbReference>